<reference evidence="8 9" key="1">
    <citation type="submission" date="2019-01" db="EMBL/GenBank/DDBJ databases">
        <title>A draft genome assembly of the solar-powered sea slug Elysia chlorotica.</title>
        <authorList>
            <person name="Cai H."/>
            <person name="Li Q."/>
            <person name="Fang X."/>
            <person name="Li J."/>
            <person name="Curtis N.E."/>
            <person name="Altenburger A."/>
            <person name="Shibata T."/>
            <person name="Feng M."/>
            <person name="Maeda T."/>
            <person name="Schwartz J.A."/>
            <person name="Shigenobu S."/>
            <person name="Lundholm N."/>
            <person name="Nishiyama T."/>
            <person name="Yang H."/>
            <person name="Hasebe M."/>
            <person name="Li S."/>
            <person name="Pierce S.K."/>
            <person name="Wang J."/>
        </authorList>
    </citation>
    <scope>NUCLEOTIDE SEQUENCE [LARGE SCALE GENOMIC DNA]</scope>
    <source>
        <strain evidence="8">EC2010</strain>
        <tissue evidence="8">Whole organism of an adult</tissue>
    </source>
</reference>
<dbReference type="PANTHER" id="PTHR11545:SF2">
    <property type="entry name" value="LARGE RIBOSOMAL SUBUNIT PROTEIN UL13M"/>
    <property type="match status" value="1"/>
</dbReference>
<dbReference type="OrthoDB" id="274622at2759"/>
<evidence type="ECO:0000256" key="6">
    <source>
        <dbReference type="ARBA" id="ARBA00068950"/>
    </source>
</evidence>
<evidence type="ECO:0000256" key="3">
    <source>
        <dbReference type="ARBA" id="ARBA00022980"/>
    </source>
</evidence>
<dbReference type="InterPro" id="IPR005822">
    <property type="entry name" value="Ribosomal_uL13"/>
</dbReference>
<protein>
    <recommendedName>
        <fullName evidence="6">Large ribosomal subunit protein uL13m</fullName>
    </recommendedName>
    <alternativeName>
        <fullName evidence="7">39S ribosomal protein L13, mitochondrial</fullName>
    </alternativeName>
</protein>
<evidence type="ECO:0000313" key="8">
    <source>
        <dbReference type="EMBL" id="RUS75227.1"/>
    </source>
</evidence>
<accession>A0A3S0ZBQ3</accession>
<organism evidence="8 9">
    <name type="scientific">Elysia chlorotica</name>
    <name type="common">Eastern emerald elysia</name>
    <name type="synonym">Sea slug</name>
    <dbReference type="NCBI Taxonomy" id="188477"/>
    <lineage>
        <taxon>Eukaryota</taxon>
        <taxon>Metazoa</taxon>
        <taxon>Spiralia</taxon>
        <taxon>Lophotrochozoa</taxon>
        <taxon>Mollusca</taxon>
        <taxon>Gastropoda</taxon>
        <taxon>Heterobranchia</taxon>
        <taxon>Euthyneura</taxon>
        <taxon>Panpulmonata</taxon>
        <taxon>Sacoglossa</taxon>
        <taxon>Placobranchoidea</taxon>
        <taxon>Plakobranchidae</taxon>
        <taxon>Elysia</taxon>
    </lineage>
</organism>
<gene>
    <name evidence="8" type="ORF">EGW08_017017</name>
</gene>
<evidence type="ECO:0000256" key="2">
    <source>
        <dbReference type="ARBA" id="ARBA00006227"/>
    </source>
</evidence>
<evidence type="ECO:0000256" key="7">
    <source>
        <dbReference type="ARBA" id="ARBA00075605"/>
    </source>
</evidence>
<dbReference type="GO" id="GO:0003729">
    <property type="term" value="F:mRNA binding"/>
    <property type="evidence" value="ECO:0007669"/>
    <property type="project" value="TreeGrafter"/>
</dbReference>
<dbReference type="GO" id="GO:0005762">
    <property type="term" value="C:mitochondrial large ribosomal subunit"/>
    <property type="evidence" value="ECO:0007669"/>
    <property type="project" value="TreeGrafter"/>
</dbReference>
<keyword evidence="5" id="KW-0687">Ribonucleoprotein</keyword>
<keyword evidence="9" id="KW-1185">Reference proteome</keyword>
<dbReference type="EMBL" id="RQTK01000761">
    <property type="protein sequence ID" value="RUS75227.1"/>
    <property type="molecule type" value="Genomic_DNA"/>
</dbReference>
<evidence type="ECO:0000256" key="5">
    <source>
        <dbReference type="ARBA" id="ARBA00023274"/>
    </source>
</evidence>
<keyword evidence="4" id="KW-0496">Mitochondrion</keyword>
<dbReference type="STRING" id="188477.A0A3S0ZBQ3"/>
<dbReference type="GO" id="GO:0017148">
    <property type="term" value="P:negative regulation of translation"/>
    <property type="evidence" value="ECO:0007669"/>
    <property type="project" value="TreeGrafter"/>
</dbReference>
<dbReference type="AlphaFoldDB" id="A0A3S0ZBQ3"/>
<dbReference type="Proteomes" id="UP000271974">
    <property type="component" value="Unassembled WGS sequence"/>
</dbReference>
<dbReference type="GO" id="GO:0006412">
    <property type="term" value="P:translation"/>
    <property type="evidence" value="ECO:0007669"/>
    <property type="project" value="InterPro"/>
</dbReference>
<sequence>DFIRVNSIYGFQNEQPHPHYIFCQQWAVLARTWWIYDANQQCPFRSAYRLTAYLQGLHKPVYHRYGDVGDHVVVFNTRHIAMRGEFWRTYKHFHHTRYAGGFSRASAYRVHEEDPTRVLERACHNRLSGLDNRRTLMKRLHLFPDEEIPAEILENVSGQIQQVQVVPKKLEDYSQEVIDSFPRLFKMPEDYDIESYKRENKLEPDQHTSKAWRLK</sequence>
<comment type="similarity">
    <text evidence="2">Belongs to the universal ribosomal protein uL13 family.</text>
</comment>
<comment type="caution">
    <text evidence="8">The sequence shown here is derived from an EMBL/GenBank/DDBJ whole genome shotgun (WGS) entry which is preliminary data.</text>
</comment>
<comment type="subcellular location">
    <subcellularLocation>
        <location evidence="1">Mitochondrion</location>
    </subcellularLocation>
</comment>
<name>A0A3S0ZBQ3_ELYCH</name>
<feature type="non-terminal residue" evidence="8">
    <location>
        <position position="1"/>
    </location>
</feature>
<dbReference type="GO" id="GO:0003735">
    <property type="term" value="F:structural constituent of ribosome"/>
    <property type="evidence" value="ECO:0007669"/>
    <property type="project" value="InterPro"/>
</dbReference>
<dbReference type="PANTHER" id="PTHR11545">
    <property type="entry name" value="RIBOSOMAL PROTEIN L13"/>
    <property type="match status" value="1"/>
</dbReference>
<dbReference type="FunFam" id="3.90.1180.10:FF:000030">
    <property type="entry name" value="39S ribosomal protein L13, mitochondrial"/>
    <property type="match status" value="1"/>
</dbReference>
<dbReference type="SUPFAM" id="SSF52161">
    <property type="entry name" value="Ribosomal protein L13"/>
    <property type="match status" value="1"/>
</dbReference>
<evidence type="ECO:0000256" key="4">
    <source>
        <dbReference type="ARBA" id="ARBA00023128"/>
    </source>
</evidence>
<evidence type="ECO:0000313" key="9">
    <source>
        <dbReference type="Proteomes" id="UP000271974"/>
    </source>
</evidence>
<keyword evidence="3" id="KW-0689">Ribosomal protein</keyword>
<proteinExistence type="inferred from homology"/>
<dbReference type="CDD" id="cd00392">
    <property type="entry name" value="Ribosomal_L13"/>
    <property type="match status" value="1"/>
</dbReference>
<dbReference type="HAMAP" id="MF_01366">
    <property type="entry name" value="Ribosomal_uL13"/>
    <property type="match status" value="1"/>
</dbReference>
<dbReference type="Pfam" id="PF00572">
    <property type="entry name" value="Ribosomal_L13"/>
    <property type="match status" value="1"/>
</dbReference>
<evidence type="ECO:0000256" key="1">
    <source>
        <dbReference type="ARBA" id="ARBA00004173"/>
    </source>
</evidence>
<dbReference type="InterPro" id="IPR036899">
    <property type="entry name" value="Ribosomal_uL13_sf"/>
</dbReference>
<dbReference type="Gene3D" id="3.90.1180.10">
    <property type="entry name" value="Ribosomal protein L13"/>
    <property type="match status" value="1"/>
</dbReference>